<evidence type="ECO:0000313" key="4">
    <source>
        <dbReference type="Proteomes" id="UP000177152"/>
    </source>
</evidence>
<dbReference type="Proteomes" id="UP000177152">
    <property type="component" value="Unassembled WGS sequence"/>
</dbReference>
<dbReference type="GO" id="GO:0047429">
    <property type="term" value="F:nucleoside triphosphate diphosphatase activity"/>
    <property type="evidence" value="ECO:0007669"/>
    <property type="project" value="InterPro"/>
</dbReference>
<organism evidence="3 4">
    <name type="scientific">Candidatus Sungbacteria bacterium RIFCSPHIGHO2_01_FULL_47_32</name>
    <dbReference type="NCBI Taxonomy" id="1802264"/>
    <lineage>
        <taxon>Bacteria</taxon>
        <taxon>Candidatus Sungiibacteriota</taxon>
    </lineage>
</organism>
<proteinExistence type="inferred from homology"/>
<dbReference type="Pfam" id="PF01725">
    <property type="entry name" value="Ham1p_like"/>
    <property type="match status" value="1"/>
</dbReference>
<dbReference type="AlphaFoldDB" id="A0A1G2K3Z8"/>
<dbReference type="GO" id="GO:0009143">
    <property type="term" value="P:nucleoside triphosphate catabolic process"/>
    <property type="evidence" value="ECO:0007669"/>
    <property type="project" value="InterPro"/>
</dbReference>
<gene>
    <name evidence="3" type="ORF">A2633_05305</name>
</gene>
<accession>A0A1G2K3Z8</accession>
<evidence type="ECO:0000256" key="1">
    <source>
        <dbReference type="ARBA" id="ARBA00008023"/>
    </source>
</evidence>
<comment type="caution">
    <text evidence="3">The sequence shown here is derived from an EMBL/GenBank/DDBJ whole genome shotgun (WGS) entry which is preliminary data.</text>
</comment>
<dbReference type="GO" id="GO:0005829">
    <property type="term" value="C:cytosol"/>
    <property type="evidence" value="ECO:0007669"/>
    <property type="project" value="TreeGrafter"/>
</dbReference>
<protein>
    <recommendedName>
        <fullName evidence="5">Non-canonical purine NTP pyrophosphatase</fullName>
    </recommendedName>
</protein>
<evidence type="ECO:0000313" key="3">
    <source>
        <dbReference type="EMBL" id="OGZ93903.1"/>
    </source>
</evidence>
<evidence type="ECO:0000256" key="2">
    <source>
        <dbReference type="ARBA" id="ARBA00022801"/>
    </source>
</evidence>
<dbReference type="Gene3D" id="3.90.950.10">
    <property type="match status" value="1"/>
</dbReference>
<dbReference type="PANTHER" id="PTHR11067">
    <property type="entry name" value="INOSINE TRIPHOSPHATE PYROPHOSPHATASE/HAM1 PROTEIN"/>
    <property type="match status" value="1"/>
</dbReference>
<dbReference type="SUPFAM" id="SSF52972">
    <property type="entry name" value="ITPase-like"/>
    <property type="match status" value="1"/>
</dbReference>
<dbReference type="EMBL" id="MHQC01000047">
    <property type="protein sequence ID" value="OGZ93903.1"/>
    <property type="molecule type" value="Genomic_DNA"/>
</dbReference>
<comment type="similarity">
    <text evidence="1">Belongs to the HAM1 NTPase family.</text>
</comment>
<keyword evidence="2" id="KW-0378">Hydrolase</keyword>
<dbReference type="InterPro" id="IPR029001">
    <property type="entry name" value="ITPase-like_fam"/>
</dbReference>
<dbReference type="InterPro" id="IPR002637">
    <property type="entry name" value="RdgB/HAM1"/>
</dbReference>
<reference evidence="3 4" key="1">
    <citation type="journal article" date="2016" name="Nat. Commun.">
        <title>Thousands of microbial genomes shed light on interconnected biogeochemical processes in an aquifer system.</title>
        <authorList>
            <person name="Anantharaman K."/>
            <person name="Brown C.T."/>
            <person name="Hug L.A."/>
            <person name="Sharon I."/>
            <person name="Castelle C.J."/>
            <person name="Probst A.J."/>
            <person name="Thomas B.C."/>
            <person name="Singh A."/>
            <person name="Wilkins M.J."/>
            <person name="Karaoz U."/>
            <person name="Brodie E.L."/>
            <person name="Williams K.H."/>
            <person name="Hubbard S.S."/>
            <person name="Banfield J.F."/>
        </authorList>
    </citation>
    <scope>NUCLEOTIDE SEQUENCE [LARGE SCALE GENOMIC DNA]</scope>
</reference>
<evidence type="ECO:0008006" key="5">
    <source>
        <dbReference type="Google" id="ProtNLM"/>
    </source>
</evidence>
<name>A0A1G2K3Z8_9BACT</name>
<sequence length="200" mass="22365">MKKLLLATANSGKVLEYKALLRSLPIELVSLKDMGITMAVEEDGKTFEENSVKKAMMYHGLSGLPVLSDDGGIEIDYLNGKPGVLSRRWPGYEASDEELIGMTLEKLKGVPKKRRTARLVVCVTLLFPGDETLYVAEAAKEGVIGTKPVNHEEGYPFRAIFYLPELKKYYSELSAEDEIRVGHRKKAIEILIPIIREKLL</sequence>
<dbReference type="PANTHER" id="PTHR11067:SF9">
    <property type="entry name" value="INOSINE TRIPHOSPHATE PYROPHOSPHATASE"/>
    <property type="match status" value="1"/>
</dbReference>